<evidence type="ECO:0000256" key="2">
    <source>
        <dbReference type="ARBA" id="ARBA00004665"/>
    </source>
</evidence>
<evidence type="ECO:0000256" key="4">
    <source>
        <dbReference type="ARBA" id="ARBA00034247"/>
    </source>
</evidence>
<evidence type="ECO:0000313" key="8">
    <source>
        <dbReference type="EMBL" id="RQM39558.1"/>
    </source>
</evidence>
<evidence type="ECO:0000313" key="9">
    <source>
        <dbReference type="Proteomes" id="UP000279457"/>
    </source>
</evidence>
<dbReference type="EMBL" id="RHHM01000002">
    <property type="protein sequence ID" value="RQM39558.1"/>
    <property type="molecule type" value="Genomic_DNA"/>
</dbReference>
<comment type="cofactor">
    <cofactor evidence="1">
        <name>Mg(2+)</name>
        <dbReference type="ChEBI" id="CHEBI:18420"/>
    </cofactor>
</comment>
<comment type="caution">
    <text evidence="8">The sequence shown here is derived from an EMBL/GenBank/DDBJ whole genome shotgun (WGS) entry which is preliminary data.</text>
</comment>
<dbReference type="PANTHER" id="PTHR45138">
    <property type="entry name" value="REGULATORY COMPONENTS OF SENSORY TRANSDUCTION SYSTEM"/>
    <property type="match status" value="1"/>
</dbReference>
<dbReference type="InterPro" id="IPR029787">
    <property type="entry name" value="Nucleotide_cyclase"/>
</dbReference>
<proteinExistence type="predicted"/>
<dbReference type="FunFam" id="3.30.70.270:FF:000001">
    <property type="entry name" value="Diguanylate cyclase domain protein"/>
    <property type="match status" value="1"/>
</dbReference>
<evidence type="ECO:0000259" key="7">
    <source>
        <dbReference type="PROSITE" id="PS50887"/>
    </source>
</evidence>
<feature type="domain" description="GGDEF" evidence="7">
    <location>
        <begin position="496"/>
        <end position="632"/>
    </location>
</feature>
<dbReference type="GO" id="GO:1902201">
    <property type="term" value="P:negative regulation of bacterial-type flagellum-dependent cell motility"/>
    <property type="evidence" value="ECO:0007669"/>
    <property type="project" value="TreeGrafter"/>
</dbReference>
<feature type="transmembrane region" description="Helical" evidence="6">
    <location>
        <begin position="14"/>
        <end position="36"/>
    </location>
</feature>
<dbReference type="Gene3D" id="6.10.340.10">
    <property type="match status" value="1"/>
</dbReference>
<feature type="coiled-coil region" evidence="5">
    <location>
        <begin position="434"/>
        <end position="461"/>
    </location>
</feature>
<dbReference type="GO" id="GO:0005886">
    <property type="term" value="C:plasma membrane"/>
    <property type="evidence" value="ECO:0007669"/>
    <property type="project" value="TreeGrafter"/>
</dbReference>
<evidence type="ECO:0000256" key="6">
    <source>
        <dbReference type="SAM" id="Phobius"/>
    </source>
</evidence>
<dbReference type="InterPro" id="IPR000160">
    <property type="entry name" value="GGDEF_dom"/>
</dbReference>
<dbReference type="RefSeq" id="WP_124231862.1">
    <property type="nucleotide sequence ID" value="NZ_RHHM01000002.1"/>
</dbReference>
<accession>A0A3N6S1S7</accession>
<gene>
    <name evidence="8" type="ORF">EB241_03785</name>
</gene>
<dbReference type="CDD" id="cd01949">
    <property type="entry name" value="GGDEF"/>
    <property type="match status" value="1"/>
</dbReference>
<dbReference type="Gene3D" id="3.30.70.270">
    <property type="match status" value="1"/>
</dbReference>
<keyword evidence="6" id="KW-0812">Transmembrane</keyword>
<dbReference type="OrthoDB" id="5496380at2"/>
<dbReference type="AlphaFoldDB" id="A0A3N6S1S7"/>
<organism evidence="8 9">
    <name type="scientific">Erwinia psidii</name>
    <dbReference type="NCBI Taxonomy" id="69224"/>
    <lineage>
        <taxon>Bacteria</taxon>
        <taxon>Pseudomonadati</taxon>
        <taxon>Pseudomonadota</taxon>
        <taxon>Gammaproteobacteria</taxon>
        <taxon>Enterobacterales</taxon>
        <taxon>Erwiniaceae</taxon>
        <taxon>Erwinia</taxon>
    </lineage>
</organism>
<dbReference type="Gene3D" id="3.30.450.20">
    <property type="entry name" value="PAS domain"/>
    <property type="match status" value="2"/>
</dbReference>
<dbReference type="EC" id="2.7.7.65" evidence="3"/>
<evidence type="ECO:0000256" key="1">
    <source>
        <dbReference type="ARBA" id="ARBA00001946"/>
    </source>
</evidence>
<keyword evidence="6" id="KW-1133">Transmembrane helix</keyword>
<reference evidence="8 9" key="1">
    <citation type="submission" date="2018-10" db="EMBL/GenBank/DDBJ databases">
        <title>Draft genome sequence for the type isolate of Erwinia psidii, agent causal of bacterial blight in guava (Psidium guajava) and wilt and die-back of Eucalyptus spp.</title>
        <authorList>
            <person name="Hermenegildo P.S."/>
            <person name="Santos S.A."/>
            <person name="Guimaraes L.M.S."/>
            <person name="Vidigal P.M.P."/>
            <person name="Pereira I.C."/>
            <person name="Badel J.L."/>
            <person name="Alfenas-Zerbini P."/>
            <person name="Ferreira M.A.S.V."/>
            <person name="Alfenas A.C."/>
        </authorList>
    </citation>
    <scope>NUCLEOTIDE SEQUENCE [LARGE SCALE GENOMIC DNA]</scope>
    <source>
        <strain evidence="8 9">IBSBF 435</strain>
    </source>
</reference>
<dbReference type="GO" id="GO:0043709">
    <property type="term" value="P:cell adhesion involved in single-species biofilm formation"/>
    <property type="evidence" value="ECO:0007669"/>
    <property type="project" value="TreeGrafter"/>
</dbReference>
<keyword evidence="5" id="KW-0175">Coiled coil</keyword>
<dbReference type="PANTHER" id="PTHR45138:SF9">
    <property type="entry name" value="DIGUANYLATE CYCLASE DGCM-RELATED"/>
    <property type="match status" value="1"/>
</dbReference>
<dbReference type="Proteomes" id="UP000279457">
    <property type="component" value="Unassembled WGS sequence"/>
</dbReference>
<protein>
    <recommendedName>
        <fullName evidence="3">diguanylate cyclase</fullName>
        <ecNumber evidence="3">2.7.7.65</ecNumber>
    </recommendedName>
</protein>
<evidence type="ECO:0000256" key="5">
    <source>
        <dbReference type="SAM" id="Coils"/>
    </source>
</evidence>
<dbReference type="InterPro" id="IPR043128">
    <property type="entry name" value="Rev_trsase/Diguanyl_cyclase"/>
</dbReference>
<sequence length="636" mass="72422">MINFLNGKTVASQALWLAALRTTIVVIVVGSISYYFDYTTILKSCEAQLLISTQQKIFRESIPFQEIIQTEKNFLDEFKILYNKENNSTKYDNYFNEIFIRHDDNSYTQNNKMYDGFTLSDGQYVYSTSATYSPDVVPDADTRKRFVLSYLLSYKYGVVLKNRFLNFYGVVPEKGFTIFQKEDIAKAFHYSGNDALNLSGYEFFTRGFAQNDGNAIFTSIYYDYSNKAWMTTIATSDIPSAGAKHKMMACVDLLLNNLMKRTSEPEIKGTRITVFEATQEGKIISDDKYQKEIFSSQGAASIKSLKIEDYFPLTNAVVNDKSYKVNLLDLKKEIVAVGRIPYTPWAIAVHYPKSLLYAEVLFNIKVIIYLAMTTLVMELVILSSVLKNKITIPLNNLIALSSTVIPSEKGLHSSEPKNNKDEIERLQIAYIDMMERVKKSQESLEDKINERTKELEQANQELFIISHTDPLTKIGNRRFFFNQGEDLLLKLGEIKNKIVLAVIDFDFFKKYNDFYGHPQGDQCLKIVANILSENIDKQNDILARIGGEEFALIKTVADEQEAEDCIIKLCHRVSSEAIPHAGSEKGIVTISIGFIAEEYNKDTTIDSLVSRADRALYIAKDSGRNTVVNFRDIKDQ</sequence>
<comment type="catalytic activity">
    <reaction evidence="4">
        <text>2 GTP = 3',3'-c-di-GMP + 2 diphosphate</text>
        <dbReference type="Rhea" id="RHEA:24898"/>
        <dbReference type="ChEBI" id="CHEBI:33019"/>
        <dbReference type="ChEBI" id="CHEBI:37565"/>
        <dbReference type="ChEBI" id="CHEBI:58805"/>
        <dbReference type="EC" id="2.7.7.65"/>
    </reaction>
</comment>
<dbReference type="PROSITE" id="PS50887">
    <property type="entry name" value="GGDEF"/>
    <property type="match status" value="1"/>
</dbReference>
<dbReference type="SMART" id="SM00267">
    <property type="entry name" value="GGDEF"/>
    <property type="match status" value="1"/>
</dbReference>
<dbReference type="NCBIfam" id="TIGR00254">
    <property type="entry name" value="GGDEF"/>
    <property type="match status" value="1"/>
</dbReference>
<evidence type="ECO:0000256" key="3">
    <source>
        <dbReference type="ARBA" id="ARBA00012528"/>
    </source>
</evidence>
<dbReference type="Pfam" id="PF00990">
    <property type="entry name" value="GGDEF"/>
    <property type="match status" value="1"/>
</dbReference>
<dbReference type="SUPFAM" id="SSF55073">
    <property type="entry name" value="Nucleotide cyclase"/>
    <property type="match status" value="1"/>
</dbReference>
<dbReference type="InterPro" id="IPR050469">
    <property type="entry name" value="Diguanylate_Cyclase"/>
</dbReference>
<dbReference type="GO" id="GO:0052621">
    <property type="term" value="F:diguanylate cyclase activity"/>
    <property type="evidence" value="ECO:0007669"/>
    <property type="project" value="UniProtKB-EC"/>
</dbReference>
<comment type="pathway">
    <text evidence="2">Purine metabolism; 3',5'-cyclic di-GMP biosynthesis.</text>
</comment>
<name>A0A3N6S1S7_9GAMM</name>
<keyword evidence="6" id="KW-0472">Membrane</keyword>
<keyword evidence="9" id="KW-1185">Reference proteome</keyword>